<keyword evidence="2" id="KW-1185">Reference proteome</keyword>
<protein>
    <recommendedName>
        <fullName evidence="3">Secreted protein</fullName>
    </recommendedName>
</protein>
<dbReference type="Proteomes" id="UP001164746">
    <property type="component" value="Chromosome 15"/>
</dbReference>
<proteinExistence type="predicted"/>
<dbReference type="EMBL" id="CP111026">
    <property type="protein sequence ID" value="WAR27654.1"/>
    <property type="molecule type" value="Genomic_DNA"/>
</dbReference>
<reference evidence="1" key="1">
    <citation type="submission" date="2022-11" db="EMBL/GenBank/DDBJ databases">
        <title>Centuries of genome instability and evolution in soft-shell clam transmissible cancer (bioRxiv).</title>
        <authorList>
            <person name="Hart S.F.M."/>
            <person name="Yonemitsu M.A."/>
            <person name="Giersch R.M."/>
            <person name="Beal B.F."/>
            <person name="Arriagada G."/>
            <person name="Davis B.W."/>
            <person name="Ostrander E.A."/>
            <person name="Goff S.P."/>
            <person name="Metzger M.J."/>
        </authorList>
    </citation>
    <scope>NUCLEOTIDE SEQUENCE</scope>
    <source>
        <strain evidence="1">MELC-2E11</strain>
        <tissue evidence="1">Siphon/mantle</tissue>
    </source>
</reference>
<evidence type="ECO:0008006" key="3">
    <source>
        <dbReference type="Google" id="ProtNLM"/>
    </source>
</evidence>
<gene>
    <name evidence="1" type="ORF">MAR_013358</name>
</gene>
<evidence type="ECO:0000313" key="2">
    <source>
        <dbReference type="Proteomes" id="UP001164746"/>
    </source>
</evidence>
<name>A0ABY7G2M9_MYAAR</name>
<sequence>MACFKINGKLLGFLVACLTVNIVTAVYSTRLHYRRGQQYKTTLSSRSALKDYTLIAVNSTGLCYHSGTRLHYDSGLQYNTSLSERSIVQYYTIIAVNSTRLHYHDGQQYNAL</sequence>
<organism evidence="1 2">
    <name type="scientific">Mya arenaria</name>
    <name type="common">Soft-shell clam</name>
    <dbReference type="NCBI Taxonomy" id="6604"/>
    <lineage>
        <taxon>Eukaryota</taxon>
        <taxon>Metazoa</taxon>
        <taxon>Spiralia</taxon>
        <taxon>Lophotrochozoa</taxon>
        <taxon>Mollusca</taxon>
        <taxon>Bivalvia</taxon>
        <taxon>Autobranchia</taxon>
        <taxon>Heteroconchia</taxon>
        <taxon>Euheterodonta</taxon>
        <taxon>Imparidentia</taxon>
        <taxon>Neoheterodontei</taxon>
        <taxon>Myida</taxon>
        <taxon>Myoidea</taxon>
        <taxon>Myidae</taxon>
        <taxon>Mya</taxon>
    </lineage>
</organism>
<accession>A0ABY7G2M9</accession>
<evidence type="ECO:0000313" key="1">
    <source>
        <dbReference type="EMBL" id="WAR27654.1"/>
    </source>
</evidence>